<accession>A0A7S8FBM0</accession>
<organism evidence="3 4">
    <name type="scientific">Candidatus Nitrospira kreftii</name>
    <dbReference type="NCBI Taxonomy" id="2652173"/>
    <lineage>
        <taxon>Bacteria</taxon>
        <taxon>Pseudomonadati</taxon>
        <taxon>Nitrospirota</taxon>
        <taxon>Nitrospiria</taxon>
        <taxon>Nitrospirales</taxon>
        <taxon>Nitrospiraceae</taxon>
        <taxon>Nitrospira</taxon>
    </lineage>
</organism>
<keyword evidence="1 3" id="KW-0413">Isomerase</keyword>
<dbReference type="Proteomes" id="UP000593737">
    <property type="component" value="Chromosome"/>
</dbReference>
<dbReference type="InterPro" id="IPR027304">
    <property type="entry name" value="Trigger_fact/SurA_dom_sf"/>
</dbReference>
<evidence type="ECO:0000256" key="1">
    <source>
        <dbReference type="PROSITE-ProRule" id="PRU00278"/>
    </source>
</evidence>
<dbReference type="PROSITE" id="PS50198">
    <property type="entry name" value="PPIC_PPIASE_2"/>
    <property type="match status" value="1"/>
</dbReference>
<dbReference type="InterPro" id="IPR050245">
    <property type="entry name" value="PrsA_foldase"/>
</dbReference>
<feature type="domain" description="PpiC" evidence="2">
    <location>
        <begin position="150"/>
        <end position="240"/>
    </location>
</feature>
<dbReference type="Gene3D" id="1.10.8.1040">
    <property type="match status" value="1"/>
</dbReference>
<protein>
    <submittedName>
        <fullName evidence="3">Peptidylprolyl isomerase</fullName>
        <ecNumber evidence="3">5.2.1.8</ecNumber>
    </submittedName>
</protein>
<proteinExistence type="predicted"/>
<sequence length="298" mass="33696">MKPIGFLTLHRTSLLSLLLTGILAWSGLGMSGCGERQEEPVVALVNGRAITQAEFDLRWGELSQATRSRYEKEGGKRRFLDELITKELLMQEARRRGLDQDDAIRDKTQRYKEQLILDELLKDKLQSKVELTQEELTAYYESHASELLDPLKANISIMLLPNVFAAKDLETQINRGGSFAKFAQRYSIDEKTKGKGGDLGPYRKGLVLSEVDEAIHTLKPGMVSAPIKTDHGYYLVMLTPLDEAIIQTDLATQERLRQELLAEKRRKRFEEVIADIRTNASIRFAEASRYITEGAGSH</sequence>
<name>A0A7S8FBM0_9BACT</name>
<dbReference type="GO" id="GO:0003755">
    <property type="term" value="F:peptidyl-prolyl cis-trans isomerase activity"/>
    <property type="evidence" value="ECO:0007669"/>
    <property type="project" value="UniProtKB-KW"/>
</dbReference>
<dbReference type="Pfam" id="PF00639">
    <property type="entry name" value="Rotamase"/>
    <property type="match status" value="1"/>
</dbReference>
<evidence type="ECO:0000313" key="3">
    <source>
        <dbReference type="EMBL" id="QPD02799.1"/>
    </source>
</evidence>
<dbReference type="AlphaFoldDB" id="A0A7S8FBM0"/>
<dbReference type="KEGG" id="nkf:Nkreftii_000573"/>
<keyword evidence="1" id="KW-0697">Rotamase</keyword>
<dbReference type="EC" id="5.2.1.8" evidence="3"/>
<dbReference type="PANTHER" id="PTHR47245:SF2">
    <property type="entry name" value="PEPTIDYL-PROLYL CIS-TRANS ISOMERASE HP_0175-RELATED"/>
    <property type="match status" value="1"/>
</dbReference>
<dbReference type="Pfam" id="PF13624">
    <property type="entry name" value="SurA_N_3"/>
    <property type="match status" value="1"/>
</dbReference>
<evidence type="ECO:0000313" key="4">
    <source>
        <dbReference type="Proteomes" id="UP000593737"/>
    </source>
</evidence>
<dbReference type="EMBL" id="CP047423">
    <property type="protein sequence ID" value="QPD02799.1"/>
    <property type="molecule type" value="Genomic_DNA"/>
</dbReference>
<dbReference type="SUPFAM" id="SSF54534">
    <property type="entry name" value="FKBP-like"/>
    <property type="match status" value="1"/>
</dbReference>
<dbReference type="PANTHER" id="PTHR47245">
    <property type="entry name" value="PEPTIDYLPROLYL ISOMERASE"/>
    <property type="match status" value="1"/>
</dbReference>
<dbReference type="InterPro" id="IPR000297">
    <property type="entry name" value="PPIase_PpiC"/>
</dbReference>
<dbReference type="Gene3D" id="3.10.50.40">
    <property type="match status" value="1"/>
</dbReference>
<evidence type="ECO:0000259" key="2">
    <source>
        <dbReference type="PROSITE" id="PS50198"/>
    </source>
</evidence>
<dbReference type="SUPFAM" id="SSF109998">
    <property type="entry name" value="Triger factor/SurA peptide-binding domain-like"/>
    <property type="match status" value="1"/>
</dbReference>
<gene>
    <name evidence="3" type="ORF">Nkreftii_000573</name>
</gene>
<dbReference type="InterPro" id="IPR046357">
    <property type="entry name" value="PPIase_dom_sf"/>
</dbReference>
<dbReference type="PROSITE" id="PS51257">
    <property type="entry name" value="PROKAR_LIPOPROTEIN"/>
    <property type="match status" value="1"/>
</dbReference>
<reference evidence="3 4" key="1">
    <citation type="journal article" date="2020" name="ISME J.">
        <title>Enrichment and physiological characterization of a novel comammox Nitrospira indicates ammonium inhibition of complete nitrification.</title>
        <authorList>
            <person name="Sakoula D."/>
            <person name="Koch H."/>
            <person name="Frank J."/>
            <person name="Jetten M.S.M."/>
            <person name="van Kessel M.A.H.J."/>
            <person name="Lucker S."/>
        </authorList>
    </citation>
    <scope>NUCLEOTIDE SEQUENCE [LARGE SCALE GENOMIC DNA]</scope>
    <source>
        <strain evidence="3">Comreactor17</strain>
    </source>
</reference>